<dbReference type="PANTHER" id="PTHR47271:SF2">
    <property type="entry name" value="ARGININE DEIMINASE"/>
    <property type="match status" value="1"/>
</dbReference>
<keyword evidence="8" id="KW-1185">Reference proteome</keyword>
<dbReference type="EMBL" id="JABBNU010000001">
    <property type="protein sequence ID" value="NMM46795.1"/>
    <property type="molecule type" value="Genomic_DNA"/>
</dbReference>
<dbReference type="SUPFAM" id="SSF55909">
    <property type="entry name" value="Pentein"/>
    <property type="match status" value="1"/>
</dbReference>
<reference evidence="7 8" key="1">
    <citation type="submission" date="2020-04" db="EMBL/GenBank/DDBJ databases">
        <title>Flammeovirgaceae bacterium KN852 isolated from deep sea.</title>
        <authorList>
            <person name="Zhang D.-C."/>
        </authorList>
    </citation>
    <scope>NUCLEOTIDE SEQUENCE [LARGE SCALE GENOMIC DNA]</scope>
    <source>
        <strain evidence="7 8">KN852</strain>
    </source>
</reference>
<evidence type="ECO:0000256" key="4">
    <source>
        <dbReference type="ARBA" id="ARBA00022801"/>
    </source>
</evidence>
<dbReference type="AlphaFoldDB" id="A0A848IU16"/>
<dbReference type="Pfam" id="PF02274">
    <property type="entry name" value="ADI"/>
    <property type="match status" value="1"/>
</dbReference>
<dbReference type="PANTHER" id="PTHR47271">
    <property type="entry name" value="ARGININE DEIMINASE"/>
    <property type="match status" value="1"/>
</dbReference>
<comment type="catalytic activity">
    <reaction evidence="5">
        <text>L-arginine + H2O = L-citrulline + NH4(+)</text>
        <dbReference type="Rhea" id="RHEA:19597"/>
        <dbReference type="ChEBI" id="CHEBI:15377"/>
        <dbReference type="ChEBI" id="CHEBI:28938"/>
        <dbReference type="ChEBI" id="CHEBI:32682"/>
        <dbReference type="ChEBI" id="CHEBI:57743"/>
        <dbReference type="EC" id="3.5.3.6"/>
    </reaction>
</comment>
<gene>
    <name evidence="7" type="ORF">HH304_00180</name>
</gene>
<organism evidence="7 8">
    <name type="scientific">Marinigracilibium pacificum</name>
    <dbReference type="NCBI Taxonomy" id="2729599"/>
    <lineage>
        <taxon>Bacteria</taxon>
        <taxon>Pseudomonadati</taxon>
        <taxon>Bacteroidota</taxon>
        <taxon>Cytophagia</taxon>
        <taxon>Cytophagales</taxon>
        <taxon>Flammeovirgaceae</taxon>
        <taxon>Marinigracilibium</taxon>
    </lineage>
</organism>
<dbReference type="PIRSF" id="PIRSF006356">
    <property type="entry name" value="Arg_deiminase"/>
    <property type="match status" value="1"/>
</dbReference>
<protein>
    <recommendedName>
        <fullName evidence="3">arginine deiminase</fullName>
        <ecNumber evidence="3">3.5.3.6</ecNumber>
    </recommendedName>
</protein>
<dbReference type="Gene3D" id="3.75.10.10">
    <property type="entry name" value="L-arginine/glycine Amidinotransferase, Chain A"/>
    <property type="match status" value="1"/>
</dbReference>
<evidence type="ECO:0000256" key="2">
    <source>
        <dbReference type="ARBA" id="ARBA00010206"/>
    </source>
</evidence>
<comment type="pathway">
    <text evidence="1">Amino-acid degradation; L-arginine degradation via ADI pathway; carbamoyl phosphate from L-arginine: step 1/2.</text>
</comment>
<comment type="similarity">
    <text evidence="2">Belongs to the arginine deiminase family.</text>
</comment>
<evidence type="ECO:0000313" key="7">
    <source>
        <dbReference type="EMBL" id="NMM46795.1"/>
    </source>
</evidence>
<comment type="caution">
    <text evidence="7">The sequence shown here is derived from an EMBL/GenBank/DDBJ whole genome shotgun (WGS) entry which is preliminary data.</text>
</comment>
<dbReference type="PRINTS" id="PR01466">
    <property type="entry name" value="ARGDEIMINASE"/>
</dbReference>
<dbReference type="EC" id="3.5.3.6" evidence="3"/>
<evidence type="ECO:0000256" key="1">
    <source>
        <dbReference type="ARBA" id="ARBA00005213"/>
    </source>
</evidence>
<dbReference type="GO" id="GO:0016990">
    <property type="term" value="F:arginine deiminase activity"/>
    <property type="evidence" value="ECO:0007669"/>
    <property type="project" value="UniProtKB-EC"/>
</dbReference>
<evidence type="ECO:0000256" key="3">
    <source>
        <dbReference type="ARBA" id="ARBA00012171"/>
    </source>
</evidence>
<dbReference type="Gene3D" id="1.10.3930.10">
    <property type="entry name" value="Arginine deiminase"/>
    <property type="match status" value="1"/>
</dbReference>
<evidence type="ECO:0000313" key="8">
    <source>
        <dbReference type="Proteomes" id="UP000559010"/>
    </source>
</evidence>
<name>A0A848IU16_9BACT</name>
<sequence>MHRPGKEIDRLTPYNKSELLFEDVPFLQQMQKEHDEFTILIKQAAGAKVYRLHELLIDVLIDDNLLLGTIKDALEGSGIEEHAEEFIARYSTSECAGILLHGIKVNELKRKYKSSALNEFDDYEYLIKPNPNLYFMRDPAAVVQTGIINSRMKFPGRQRESKLLRTIFENHEDFKSKAKFIETGTGINTCIEGGDVIVLSDKALAIGHSERTDTKAIEAVAKQVLAEGGVERVYEVHLPKVRNCMHLDTVFTIIDENLVVTYPDAMQSVLQTNVYRLEKIDSDGDVVLSKEEINESILKVLQDEIDHLEVVETGNGNPDYARREQWFDGANVFAIGPRRVISYNRNIHTNRALRDAGVEVLEISSSELSRGLGGPRCMTMPIERQKF</sequence>
<proteinExistence type="inferred from homology"/>
<feature type="active site" description="Amidino-cysteine intermediate" evidence="6">
    <location>
        <position position="377"/>
    </location>
</feature>
<dbReference type="InterPro" id="IPR003876">
    <property type="entry name" value="Arg_deiminase"/>
</dbReference>
<evidence type="ECO:0000256" key="5">
    <source>
        <dbReference type="ARBA" id="ARBA00049429"/>
    </source>
</evidence>
<keyword evidence="4" id="KW-0378">Hydrolase</keyword>
<accession>A0A848IU16</accession>
<dbReference type="Proteomes" id="UP000559010">
    <property type="component" value="Unassembled WGS sequence"/>
</dbReference>
<dbReference type="GO" id="GO:0019546">
    <property type="term" value="P:L-arginine deiminase pathway"/>
    <property type="evidence" value="ECO:0007669"/>
    <property type="project" value="TreeGrafter"/>
</dbReference>
<evidence type="ECO:0000256" key="6">
    <source>
        <dbReference type="PIRSR" id="PIRSR006356-1"/>
    </source>
</evidence>